<dbReference type="EMBL" id="GL870880">
    <property type="protein sequence ID" value="EIJ87825.1"/>
    <property type="molecule type" value="Genomic_DNA"/>
</dbReference>
<proteinExistence type="predicted"/>
<dbReference type="HOGENOM" id="CLU_2758382_0_0_1"/>
<sequence>MKLNLCIILRFLLKPAHNPKNMGRLFDNKTVLLSKYTVYRHFIIKYCMLWYFSVDSTIGLLSVLYKTLAA</sequence>
<protein>
    <submittedName>
        <fullName evidence="2">Uncharacterized protein</fullName>
    </submittedName>
</protein>
<organism evidence="2 3">
    <name type="scientific">Nematocida parisii (strain ERTm3)</name>
    <name type="common">Nematode killer fungus</name>
    <dbReference type="NCBI Taxonomy" id="935791"/>
    <lineage>
        <taxon>Eukaryota</taxon>
        <taxon>Fungi</taxon>
        <taxon>Fungi incertae sedis</taxon>
        <taxon>Microsporidia</taxon>
        <taxon>Nematocida</taxon>
    </lineage>
</organism>
<keyword evidence="1" id="KW-1133">Transmembrane helix</keyword>
<feature type="transmembrane region" description="Helical" evidence="1">
    <location>
        <begin position="43"/>
        <end position="65"/>
    </location>
</feature>
<evidence type="ECO:0000313" key="3">
    <source>
        <dbReference type="Proteomes" id="UP000002872"/>
    </source>
</evidence>
<dbReference type="VEuPathDB" id="MicrosporidiaDB:NEQG_01897"/>
<dbReference type="AlphaFoldDB" id="I3EF28"/>
<keyword evidence="1" id="KW-0812">Transmembrane</keyword>
<dbReference type="Proteomes" id="UP000002872">
    <property type="component" value="Unassembled WGS sequence"/>
</dbReference>
<gene>
    <name evidence="2" type="ORF">NEQG_01897</name>
</gene>
<keyword evidence="3" id="KW-1185">Reference proteome</keyword>
<dbReference type="InParanoid" id="I3EF28"/>
<evidence type="ECO:0000256" key="1">
    <source>
        <dbReference type="SAM" id="Phobius"/>
    </source>
</evidence>
<accession>I3EF28</accession>
<name>I3EF28_NEMP3</name>
<keyword evidence="1" id="KW-0472">Membrane</keyword>
<evidence type="ECO:0000313" key="2">
    <source>
        <dbReference type="EMBL" id="EIJ87825.1"/>
    </source>
</evidence>
<reference evidence="2" key="1">
    <citation type="submission" date="2011-01" db="EMBL/GenBank/DDBJ databases">
        <title>The Genome Sequence of Nematocida parisii strain ERTm3.</title>
        <authorList>
            <consortium name="The Broad Institute Genome Sequencing Platform"/>
            <consortium name="The Broad Institute Genome Sequencing Center for Infectious Disease"/>
            <person name="Cuomo C."/>
            <person name="Troemel E."/>
            <person name="Young S.K."/>
            <person name="Zeng Q."/>
            <person name="Gargeya S."/>
            <person name="Fitzgerald M."/>
            <person name="Haas B."/>
            <person name="Abouelleil A."/>
            <person name="Alvarado L."/>
            <person name="Arachchi H.M."/>
            <person name="Berlin A."/>
            <person name="Chapman S.B."/>
            <person name="Gearin G."/>
            <person name="Goldberg J."/>
            <person name="Griggs A."/>
            <person name="Gujja S."/>
            <person name="Hansen M."/>
            <person name="Heiman D."/>
            <person name="Howarth C."/>
            <person name="Larimer J."/>
            <person name="Lui A."/>
            <person name="MacDonald P.J.P."/>
            <person name="McCowen C."/>
            <person name="Montmayeur A."/>
            <person name="Murphy C."/>
            <person name="Neiman D."/>
            <person name="Pearson M."/>
            <person name="Priest M."/>
            <person name="Roberts A."/>
            <person name="Saif S."/>
            <person name="Shea T."/>
            <person name="Sisk P."/>
            <person name="Stolte C."/>
            <person name="Sykes S."/>
            <person name="Wortman J."/>
            <person name="Nusbaum C."/>
            <person name="Birren B."/>
        </authorList>
    </citation>
    <scope>NUCLEOTIDE SEQUENCE</scope>
    <source>
        <strain evidence="2">ERTm3</strain>
    </source>
</reference>